<sequence length="173" mass="19420">MKILSSWTTGMHDKHRFTEEPCELKGSSTVLKTSQMRRLTGLVQQDQGGAATREEIRRRFGDNVTAIVDGCTDADTTPKPPWRQRKEAYIAHIATASPSVILVSAADKLHNARSILKDYRMLGEALWQRFQGGKEGTLWYYRSLVDAFNQTGNIAIAKELERVVTEIEVLAAK</sequence>
<dbReference type="InterPro" id="IPR052194">
    <property type="entry name" value="MESH1"/>
</dbReference>
<reference evidence="1 2" key="1">
    <citation type="journal article" date="2021" name="Int. J. Syst. Evol. Microbiol.">
        <title>Amazonocrinis nigriterrae gen. nov., sp. nov., Atlanticothrix silvestris gen. nov., sp. nov. and Dendronalium phyllosphericum gen. nov., sp. nov., nostocacean cyanobacteria from Brazilian environments.</title>
        <authorList>
            <person name="Alvarenga D.O."/>
            <person name="Andreote A.P.D."/>
            <person name="Branco L.H.Z."/>
            <person name="Delbaje E."/>
            <person name="Cruz R.B."/>
            <person name="Varani A.M."/>
            <person name="Fiore M.F."/>
        </authorList>
    </citation>
    <scope>NUCLEOTIDE SEQUENCE [LARGE SCALE GENOMIC DNA]</scope>
    <source>
        <strain evidence="1 2">CENA67</strain>
    </source>
</reference>
<dbReference type="Gene3D" id="1.10.3210.10">
    <property type="entry name" value="Hypothetical protein af1432"/>
    <property type="match status" value="1"/>
</dbReference>
<proteinExistence type="predicted"/>
<dbReference type="SUPFAM" id="SSF109604">
    <property type="entry name" value="HD-domain/PDEase-like"/>
    <property type="match status" value="1"/>
</dbReference>
<dbReference type="Proteomes" id="UP000632766">
    <property type="component" value="Unassembled WGS sequence"/>
</dbReference>
<accession>A0A8J7HQU9</accession>
<dbReference type="AlphaFoldDB" id="A0A8J7HQU9"/>
<dbReference type="GO" id="GO:0008893">
    <property type="term" value="F:guanosine-3',5'-bis(diphosphate) 3'-diphosphatase activity"/>
    <property type="evidence" value="ECO:0007669"/>
    <property type="project" value="TreeGrafter"/>
</dbReference>
<organism evidence="1 2">
    <name type="scientific">Amazonocrinis nigriterrae CENA67</name>
    <dbReference type="NCBI Taxonomy" id="2794033"/>
    <lineage>
        <taxon>Bacteria</taxon>
        <taxon>Bacillati</taxon>
        <taxon>Cyanobacteriota</taxon>
        <taxon>Cyanophyceae</taxon>
        <taxon>Nostocales</taxon>
        <taxon>Nostocaceae</taxon>
        <taxon>Amazonocrinis</taxon>
        <taxon>Amazonocrinis nigriterrae</taxon>
    </lineage>
</organism>
<dbReference type="PANTHER" id="PTHR46246:SF1">
    <property type="entry name" value="GUANOSINE-3',5'-BIS(DIPHOSPHATE) 3'-PYROPHOSPHOHYDROLASE MESH1"/>
    <property type="match status" value="1"/>
</dbReference>
<dbReference type="PANTHER" id="PTHR46246">
    <property type="entry name" value="GUANOSINE-3',5'-BIS(DIPHOSPHATE) 3'-PYROPHOSPHOHYDROLASE MESH1"/>
    <property type="match status" value="1"/>
</dbReference>
<dbReference type="EMBL" id="JAECZC010000029">
    <property type="protein sequence ID" value="MBH8563782.1"/>
    <property type="molecule type" value="Genomic_DNA"/>
</dbReference>
<evidence type="ECO:0000313" key="2">
    <source>
        <dbReference type="Proteomes" id="UP000632766"/>
    </source>
</evidence>
<evidence type="ECO:0000313" key="1">
    <source>
        <dbReference type="EMBL" id="MBH8563782.1"/>
    </source>
</evidence>
<name>A0A8J7HQU9_9NOST</name>
<dbReference type="Pfam" id="PF13328">
    <property type="entry name" value="HD_4"/>
    <property type="match status" value="1"/>
</dbReference>
<keyword evidence="2" id="KW-1185">Reference proteome</keyword>
<protein>
    <submittedName>
        <fullName evidence="1">Bifunctional (P)ppGpp synthetase/guanosine-3',5'-bis(Diphosphate) 3'-pyrophosphohydrolase</fullName>
    </submittedName>
</protein>
<dbReference type="RefSeq" id="WP_198125647.1">
    <property type="nucleotide sequence ID" value="NZ_JAECZC010000029.1"/>
</dbReference>
<comment type="caution">
    <text evidence="1">The sequence shown here is derived from an EMBL/GenBank/DDBJ whole genome shotgun (WGS) entry which is preliminary data.</text>
</comment>
<gene>
    <name evidence="1" type="ORF">I8748_16555</name>
</gene>